<comment type="caution">
    <text evidence="4">The sequence shown here is derived from an EMBL/GenBank/DDBJ whole genome shotgun (WGS) entry which is preliminary data.</text>
</comment>
<dbReference type="STRING" id="497964.CfE428DRAFT_1391"/>
<dbReference type="Proteomes" id="UP000005824">
    <property type="component" value="Unassembled WGS sequence"/>
</dbReference>
<dbReference type="GO" id="GO:0000166">
    <property type="term" value="F:nucleotide binding"/>
    <property type="evidence" value="ECO:0007669"/>
    <property type="project" value="InterPro"/>
</dbReference>
<dbReference type="InParanoid" id="B4CXV0"/>
<evidence type="ECO:0000259" key="2">
    <source>
        <dbReference type="Pfam" id="PF01408"/>
    </source>
</evidence>
<dbReference type="InterPro" id="IPR055170">
    <property type="entry name" value="GFO_IDH_MocA-like_dom"/>
</dbReference>
<evidence type="ECO:0000313" key="5">
    <source>
        <dbReference type="Proteomes" id="UP000005824"/>
    </source>
</evidence>
<dbReference type="Pfam" id="PF01408">
    <property type="entry name" value="GFO_IDH_MocA"/>
    <property type="match status" value="1"/>
</dbReference>
<gene>
    <name evidence="4" type="ORF">CfE428DRAFT_1391</name>
</gene>
<dbReference type="Gene3D" id="3.30.360.10">
    <property type="entry name" value="Dihydrodipicolinate Reductase, domain 2"/>
    <property type="match status" value="1"/>
</dbReference>
<keyword evidence="5" id="KW-1185">Reference proteome</keyword>
<dbReference type="InterPro" id="IPR000683">
    <property type="entry name" value="Gfo/Idh/MocA-like_OxRdtase_N"/>
</dbReference>
<dbReference type="InterPro" id="IPR050463">
    <property type="entry name" value="Gfo/Idh/MocA_oxidrdct_glycsds"/>
</dbReference>
<feature type="domain" description="Gfo/Idh/MocA-like oxidoreductase N-terminal" evidence="2">
    <location>
        <begin position="21"/>
        <end position="74"/>
    </location>
</feature>
<evidence type="ECO:0000256" key="1">
    <source>
        <dbReference type="SAM" id="MobiDB-lite"/>
    </source>
</evidence>
<reference evidence="4 5" key="1">
    <citation type="journal article" date="2011" name="J. Bacteriol.">
        <title>Genome sequence of Chthoniobacter flavus Ellin428, an aerobic heterotrophic soil bacterium.</title>
        <authorList>
            <person name="Kant R."/>
            <person name="van Passel M.W."/>
            <person name="Palva A."/>
            <person name="Lucas S."/>
            <person name="Lapidus A."/>
            <person name="Glavina Del Rio T."/>
            <person name="Dalin E."/>
            <person name="Tice H."/>
            <person name="Bruce D."/>
            <person name="Goodwin L."/>
            <person name="Pitluck S."/>
            <person name="Larimer F.W."/>
            <person name="Land M.L."/>
            <person name="Hauser L."/>
            <person name="Sangwan P."/>
            <person name="de Vos W.M."/>
            <person name="Janssen P.H."/>
            <person name="Smidt H."/>
        </authorList>
    </citation>
    <scope>NUCLEOTIDE SEQUENCE [LARGE SCALE GENOMIC DNA]</scope>
    <source>
        <strain evidence="4 5">Ellin428</strain>
    </source>
</reference>
<dbReference type="EMBL" id="ABVL01000003">
    <property type="protein sequence ID" value="EDY21098.1"/>
    <property type="molecule type" value="Genomic_DNA"/>
</dbReference>
<feature type="region of interest" description="Disordered" evidence="1">
    <location>
        <begin position="325"/>
        <end position="346"/>
    </location>
</feature>
<feature type="domain" description="GFO/IDH/MocA-like oxidoreductase" evidence="3">
    <location>
        <begin position="95"/>
        <end position="213"/>
    </location>
</feature>
<dbReference type="SUPFAM" id="SSF51735">
    <property type="entry name" value="NAD(P)-binding Rossmann-fold domains"/>
    <property type="match status" value="1"/>
</dbReference>
<sequence length="346" mass="39288">MDVPKERQFLGFDAYKKAIELADVVILSTPPGFRPMMFEEAVKQGKNIFMEKPVATDAAGIRKVLAAAEEAKKKNLKVAVGLQRHHQAGYIETIKRLQDGAIGDIVSMRAYWNGQRPWQKKRADLEKMYGRKLTEMEYQLRNWYYFTWICGDHICEQHIHNIDVINWLKKGHPVKARAMGGREINHGGSDDGEIFDHFAVQYEYEDGSISFSEARHQPGCWNSVSEHCVGTKGHADISKFQIFANDPWRYKAEGAKDPYQQEHDDLFTAIRNNKEYNEAPYGATSTMTAILGRMAAYSGKEIEWDKALASKIELLPEKFAFDAPTKVNPGPDGNYPRAIPGQTEVL</sequence>
<dbReference type="AlphaFoldDB" id="B4CXV0"/>
<dbReference type="eggNOG" id="COG0673">
    <property type="taxonomic scope" value="Bacteria"/>
</dbReference>
<dbReference type="Gene3D" id="3.40.50.720">
    <property type="entry name" value="NAD(P)-binding Rossmann-like Domain"/>
    <property type="match status" value="1"/>
</dbReference>
<name>B4CXV0_9BACT</name>
<protein>
    <submittedName>
        <fullName evidence="4">Putative dehydrogenase</fullName>
    </submittedName>
</protein>
<dbReference type="PANTHER" id="PTHR43818:SF5">
    <property type="entry name" value="OXIDOREDUCTASE FAMILY PROTEIN"/>
    <property type="match status" value="1"/>
</dbReference>
<accession>B4CXV0</accession>
<organism evidence="4 5">
    <name type="scientific">Chthoniobacter flavus Ellin428</name>
    <dbReference type="NCBI Taxonomy" id="497964"/>
    <lineage>
        <taxon>Bacteria</taxon>
        <taxon>Pseudomonadati</taxon>
        <taxon>Verrucomicrobiota</taxon>
        <taxon>Spartobacteria</taxon>
        <taxon>Chthoniobacterales</taxon>
        <taxon>Chthoniobacteraceae</taxon>
        <taxon>Chthoniobacter</taxon>
    </lineage>
</organism>
<dbReference type="SUPFAM" id="SSF55347">
    <property type="entry name" value="Glyceraldehyde-3-phosphate dehydrogenase-like, C-terminal domain"/>
    <property type="match status" value="1"/>
</dbReference>
<evidence type="ECO:0000259" key="3">
    <source>
        <dbReference type="Pfam" id="PF22725"/>
    </source>
</evidence>
<dbReference type="InterPro" id="IPR036291">
    <property type="entry name" value="NAD(P)-bd_dom_sf"/>
</dbReference>
<evidence type="ECO:0000313" key="4">
    <source>
        <dbReference type="EMBL" id="EDY21098.1"/>
    </source>
</evidence>
<dbReference type="Pfam" id="PF22725">
    <property type="entry name" value="GFO_IDH_MocA_C3"/>
    <property type="match status" value="1"/>
</dbReference>
<proteinExistence type="predicted"/>
<dbReference type="PANTHER" id="PTHR43818">
    <property type="entry name" value="BCDNA.GH03377"/>
    <property type="match status" value="1"/>
</dbReference>